<keyword evidence="4" id="KW-1185">Reference proteome</keyword>
<dbReference type="Proteomes" id="UP001338137">
    <property type="component" value="Unassembled WGS sequence"/>
</dbReference>
<evidence type="ECO:0000313" key="4">
    <source>
        <dbReference type="Proteomes" id="UP001338137"/>
    </source>
</evidence>
<name>A0ABU6G8T7_9BACL</name>
<dbReference type="Pfam" id="PF02517">
    <property type="entry name" value="Rce1-like"/>
    <property type="match status" value="1"/>
</dbReference>
<accession>A0ABU6G8T7</accession>
<reference evidence="3 4" key="1">
    <citation type="submission" date="2023-03" db="EMBL/GenBank/DDBJ databases">
        <title>Bacillus Genome Sequencing.</title>
        <authorList>
            <person name="Dunlap C."/>
        </authorList>
    </citation>
    <scope>NUCLEOTIDE SEQUENCE [LARGE SCALE GENOMIC DNA]</scope>
    <source>
        <strain evidence="3 4">BD-533</strain>
    </source>
</reference>
<feature type="transmembrane region" description="Helical" evidence="1">
    <location>
        <begin position="12"/>
        <end position="35"/>
    </location>
</feature>
<feature type="transmembrane region" description="Helical" evidence="1">
    <location>
        <begin position="186"/>
        <end position="207"/>
    </location>
</feature>
<feature type="transmembrane region" description="Helical" evidence="1">
    <location>
        <begin position="56"/>
        <end position="80"/>
    </location>
</feature>
<dbReference type="GO" id="GO:0008237">
    <property type="term" value="F:metallopeptidase activity"/>
    <property type="evidence" value="ECO:0007669"/>
    <property type="project" value="UniProtKB-KW"/>
</dbReference>
<evidence type="ECO:0000256" key="1">
    <source>
        <dbReference type="SAM" id="Phobius"/>
    </source>
</evidence>
<feature type="transmembrane region" description="Helical" evidence="1">
    <location>
        <begin position="138"/>
        <end position="157"/>
    </location>
</feature>
<keyword evidence="3" id="KW-0482">Metalloprotease</keyword>
<evidence type="ECO:0000313" key="3">
    <source>
        <dbReference type="EMBL" id="MEC0230613.1"/>
    </source>
</evidence>
<sequence length="212" mass="24226">MTLFAFLIAPTIFIYLGLYTFQNVPVTFALFYGWLLLVPLLNKPKSLKKLMDKRSLLNITVGVGLGVGSIVLIMTGGALLPHELFDSSQIEFLLKDWKFSGEYTGLLVCVLIIVNPFLEELYWRGFILLKLDKVKQKVMISSLFYSLYHFLVLLPMFKASYTAIFFCAVFLAGIVWGRMVVHFRTLWGSILSHSLADIGIMMIYFFYISSKM</sequence>
<keyword evidence="3" id="KW-0645">Protease</keyword>
<keyword evidence="3" id="KW-0378">Hydrolase</keyword>
<dbReference type="RefSeq" id="WP_326074631.1">
    <property type="nucleotide sequence ID" value="NZ_JARLKY010000074.1"/>
</dbReference>
<keyword evidence="1" id="KW-0812">Transmembrane</keyword>
<feature type="domain" description="CAAX prenyl protease 2/Lysostaphin resistance protein A-like" evidence="2">
    <location>
        <begin position="106"/>
        <end position="198"/>
    </location>
</feature>
<keyword evidence="1" id="KW-1133">Transmembrane helix</keyword>
<keyword evidence="1" id="KW-0472">Membrane</keyword>
<evidence type="ECO:0000259" key="2">
    <source>
        <dbReference type="Pfam" id="PF02517"/>
    </source>
</evidence>
<feature type="transmembrane region" description="Helical" evidence="1">
    <location>
        <begin position="100"/>
        <end position="118"/>
    </location>
</feature>
<gene>
    <name evidence="3" type="ORF">P4I72_26110</name>
</gene>
<proteinExistence type="predicted"/>
<comment type="caution">
    <text evidence="3">The sequence shown here is derived from an EMBL/GenBank/DDBJ whole genome shotgun (WGS) entry which is preliminary data.</text>
</comment>
<dbReference type="InterPro" id="IPR003675">
    <property type="entry name" value="Rce1/LyrA-like_dom"/>
</dbReference>
<dbReference type="EMBL" id="JARLKY010000074">
    <property type="protein sequence ID" value="MEC0230613.1"/>
    <property type="molecule type" value="Genomic_DNA"/>
</dbReference>
<organism evidence="3 4">
    <name type="scientific">Paenibacillus alba</name>
    <dbReference type="NCBI Taxonomy" id="1197127"/>
    <lineage>
        <taxon>Bacteria</taxon>
        <taxon>Bacillati</taxon>
        <taxon>Bacillota</taxon>
        <taxon>Bacilli</taxon>
        <taxon>Bacillales</taxon>
        <taxon>Paenibacillaceae</taxon>
        <taxon>Paenibacillus</taxon>
    </lineage>
</organism>
<feature type="transmembrane region" description="Helical" evidence="1">
    <location>
        <begin position="163"/>
        <end position="181"/>
    </location>
</feature>
<protein>
    <submittedName>
        <fullName evidence="3">CPBP family intramembrane metalloprotease</fullName>
    </submittedName>
</protein>